<feature type="coiled-coil region" evidence="2">
    <location>
        <begin position="143"/>
        <end position="181"/>
    </location>
</feature>
<keyword evidence="2" id="KW-0175">Coiled coil</keyword>
<dbReference type="PANTHER" id="PTHR19368:SF15">
    <property type="entry name" value="XLR_SYCP3_FAM9 DOMAIN-CONTAINING PROTEIN"/>
    <property type="match status" value="1"/>
</dbReference>
<feature type="domain" description="XLR/SYCP3/FAM9" evidence="4">
    <location>
        <begin position="83"/>
        <end position="153"/>
    </location>
</feature>
<dbReference type="Pfam" id="PF04803">
    <property type="entry name" value="Cor1"/>
    <property type="match status" value="1"/>
</dbReference>
<feature type="region of interest" description="Disordered" evidence="3">
    <location>
        <begin position="1"/>
        <end position="58"/>
    </location>
</feature>
<dbReference type="PANTHER" id="PTHR19368">
    <property type="entry name" value="XLR/SCP3/FAM9"/>
    <property type="match status" value="1"/>
</dbReference>
<feature type="compositionally biased region" description="Polar residues" evidence="3">
    <location>
        <begin position="1"/>
        <end position="23"/>
    </location>
</feature>
<reference evidence="5" key="1">
    <citation type="journal article" date="2023" name="Mol. Biol. Evol.">
        <title>Third-Generation Sequencing Reveals the Adaptive Role of the Epigenome in Three Deep-Sea Polychaetes.</title>
        <authorList>
            <person name="Perez M."/>
            <person name="Aroh O."/>
            <person name="Sun Y."/>
            <person name="Lan Y."/>
            <person name="Juniper S.K."/>
            <person name="Young C.R."/>
            <person name="Angers B."/>
            <person name="Qian P.Y."/>
        </authorList>
    </citation>
    <scope>NUCLEOTIDE SEQUENCE</scope>
    <source>
        <strain evidence="5">P08H-3</strain>
    </source>
</reference>
<evidence type="ECO:0000256" key="2">
    <source>
        <dbReference type="SAM" id="Coils"/>
    </source>
</evidence>
<dbReference type="EMBL" id="JAODUP010000511">
    <property type="protein sequence ID" value="KAK2148169.1"/>
    <property type="molecule type" value="Genomic_DNA"/>
</dbReference>
<dbReference type="GO" id="GO:0007286">
    <property type="term" value="P:spermatid development"/>
    <property type="evidence" value="ECO:0007669"/>
    <property type="project" value="TreeGrafter"/>
</dbReference>
<dbReference type="InterPro" id="IPR051443">
    <property type="entry name" value="XLR/SYCP3"/>
</dbReference>
<protein>
    <recommendedName>
        <fullName evidence="4">XLR/SYCP3/FAM9 domain-containing protein</fullName>
    </recommendedName>
</protein>
<proteinExistence type="inferred from homology"/>
<name>A0AAD9J8C9_9ANNE</name>
<dbReference type="AlphaFoldDB" id="A0AAD9J8C9"/>
<gene>
    <name evidence="5" type="ORF">LSH36_511g00037</name>
</gene>
<evidence type="ECO:0000313" key="6">
    <source>
        <dbReference type="Proteomes" id="UP001208570"/>
    </source>
</evidence>
<sequence length="203" mass="23778">MMRKGNSTSKKTKASSQGKSNTVKFDAEPVDDDLLQESQTSCGSDDNHIITKPKKRINNEGDGQDFSLEMQKMLDCFGADISKTISAKRKRLETYTQNSLKMSNKKVEEFWKNQHADRQKLTDEFKYQLKGFFTQWETDIDKSKEQEEKLQQMEELEKTHLEQQNNVHAELRKEMALLQKKILIDTQQQEMMNVRKSLQTMLF</sequence>
<evidence type="ECO:0000256" key="1">
    <source>
        <dbReference type="ARBA" id="ARBA00010283"/>
    </source>
</evidence>
<evidence type="ECO:0000259" key="4">
    <source>
        <dbReference type="Pfam" id="PF04803"/>
    </source>
</evidence>
<dbReference type="GO" id="GO:0000795">
    <property type="term" value="C:synaptonemal complex"/>
    <property type="evidence" value="ECO:0007669"/>
    <property type="project" value="TreeGrafter"/>
</dbReference>
<comment type="similarity">
    <text evidence="1">Belongs to the XLR/SYCP3 family.</text>
</comment>
<accession>A0AAD9J8C9</accession>
<evidence type="ECO:0000256" key="3">
    <source>
        <dbReference type="SAM" id="MobiDB-lite"/>
    </source>
</evidence>
<keyword evidence="6" id="KW-1185">Reference proteome</keyword>
<dbReference type="GO" id="GO:0051321">
    <property type="term" value="P:meiotic cell cycle"/>
    <property type="evidence" value="ECO:0007669"/>
    <property type="project" value="TreeGrafter"/>
</dbReference>
<comment type="caution">
    <text evidence="5">The sequence shown here is derived from an EMBL/GenBank/DDBJ whole genome shotgun (WGS) entry which is preliminary data.</text>
</comment>
<organism evidence="5 6">
    <name type="scientific">Paralvinella palmiformis</name>
    <dbReference type="NCBI Taxonomy" id="53620"/>
    <lineage>
        <taxon>Eukaryota</taxon>
        <taxon>Metazoa</taxon>
        <taxon>Spiralia</taxon>
        <taxon>Lophotrochozoa</taxon>
        <taxon>Annelida</taxon>
        <taxon>Polychaeta</taxon>
        <taxon>Sedentaria</taxon>
        <taxon>Canalipalpata</taxon>
        <taxon>Terebellida</taxon>
        <taxon>Terebelliformia</taxon>
        <taxon>Alvinellidae</taxon>
        <taxon>Paralvinella</taxon>
    </lineage>
</organism>
<evidence type="ECO:0000313" key="5">
    <source>
        <dbReference type="EMBL" id="KAK2148169.1"/>
    </source>
</evidence>
<dbReference type="Proteomes" id="UP001208570">
    <property type="component" value="Unassembled WGS sequence"/>
</dbReference>
<dbReference type="InterPro" id="IPR006888">
    <property type="entry name" value="XLR/SYCP3/FAM9_dom"/>
</dbReference>